<protein>
    <submittedName>
        <fullName evidence="2">Reverse transcriptase domain-containing protein</fullName>
    </submittedName>
</protein>
<keyword evidence="3" id="KW-1185">Reference proteome</keyword>
<name>A0ABQ4YY53_9ASTR</name>
<dbReference type="PANTHER" id="PTHR15503">
    <property type="entry name" value="LDOC1 RELATED"/>
    <property type="match status" value="1"/>
</dbReference>
<dbReference type="GO" id="GO:0003964">
    <property type="term" value="F:RNA-directed DNA polymerase activity"/>
    <property type="evidence" value="ECO:0007669"/>
    <property type="project" value="UniProtKB-KW"/>
</dbReference>
<evidence type="ECO:0000313" key="3">
    <source>
        <dbReference type="Proteomes" id="UP001151760"/>
    </source>
</evidence>
<sequence>MVGIKTVMLSMTTFNAVAIVYTRWIEKMESVQDMSGCRDSQKVKYTAGSFVGKALTWWNSQIHTRGREATIGMAAMLRKLISFHELSRNGGSREPNHPKKPCRTNERRTLTIEARMNGPSKEPQEERKGGGMNLAMDRNVRDDNKSTRTGNDFATTANPVRGGYIGTALKCTTCNYHHILEIPCRACFNYNSLGHFAKDCRVVPRNVELDSQTRGNHQHHVVAVNRGQGRGNQGNQARGRAFMLGADEAHQDPNIMTGTLNLNDHYATTLFDSGADYSFVSTTFIPLLGIERDLGFSYKIKIASRQLVEIDKVIKGCKLEIEGHVFDINLIPFGSGSFDVIIGMDWLSDHKAKIIYHEKSVMIPLLDGKVLRVLGEKLEEKVGQLMSARTKEQKQ</sequence>
<evidence type="ECO:0000313" key="2">
    <source>
        <dbReference type="EMBL" id="GJS82460.1"/>
    </source>
</evidence>
<reference evidence="2" key="1">
    <citation type="journal article" date="2022" name="Int. J. Mol. Sci.">
        <title>Draft Genome of Tanacetum Coccineum: Genomic Comparison of Closely Related Tanacetum-Family Plants.</title>
        <authorList>
            <person name="Yamashiro T."/>
            <person name="Shiraishi A."/>
            <person name="Nakayama K."/>
            <person name="Satake H."/>
        </authorList>
    </citation>
    <scope>NUCLEOTIDE SEQUENCE</scope>
</reference>
<dbReference type="Gene3D" id="2.40.70.10">
    <property type="entry name" value="Acid Proteases"/>
    <property type="match status" value="1"/>
</dbReference>
<organism evidence="2 3">
    <name type="scientific">Tanacetum coccineum</name>
    <dbReference type="NCBI Taxonomy" id="301880"/>
    <lineage>
        <taxon>Eukaryota</taxon>
        <taxon>Viridiplantae</taxon>
        <taxon>Streptophyta</taxon>
        <taxon>Embryophyta</taxon>
        <taxon>Tracheophyta</taxon>
        <taxon>Spermatophyta</taxon>
        <taxon>Magnoliopsida</taxon>
        <taxon>eudicotyledons</taxon>
        <taxon>Gunneridae</taxon>
        <taxon>Pentapetalae</taxon>
        <taxon>asterids</taxon>
        <taxon>campanulids</taxon>
        <taxon>Asterales</taxon>
        <taxon>Asteraceae</taxon>
        <taxon>Asteroideae</taxon>
        <taxon>Anthemideae</taxon>
        <taxon>Anthemidinae</taxon>
        <taxon>Tanacetum</taxon>
    </lineage>
</organism>
<dbReference type="CDD" id="cd00303">
    <property type="entry name" value="retropepsin_like"/>
    <property type="match status" value="1"/>
</dbReference>
<dbReference type="PANTHER" id="PTHR15503:SF45">
    <property type="entry name" value="RNA-DIRECTED DNA POLYMERASE HOMOLOG"/>
    <property type="match status" value="1"/>
</dbReference>
<dbReference type="Pfam" id="PF08284">
    <property type="entry name" value="RVP_2"/>
    <property type="match status" value="1"/>
</dbReference>
<feature type="region of interest" description="Disordered" evidence="1">
    <location>
        <begin position="117"/>
        <end position="154"/>
    </location>
</feature>
<dbReference type="InterPro" id="IPR021109">
    <property type="entry name" value="Peptidase_aspartic_dom_sf"/>
</dbReference>
<dbReference type="SUPFAM" id="SSF50630">
    <property type="entry name" value="Acid proteases"/>
    <property type="match status" value="1"/>
</dbReference>
<keyword evidence="2" id="KW-0548">Nucleotidyltransferase</keyword>
<comment type="caution">
    <text evidence="2">The sequence shown here is derived from an EMBL/GenBank/DDBJ whole genome shotgun (WGS) entry which is preliminary data.</text>
</comment>
<gene>
    <name evidence="2" type="ORF">Tco_0749001</name>
</gene>
<keyword evidence="2" id="KW-0808">Transferase</keyword>
<dbReference type="InterPro" id="IPR032567">
    <property type="entry name" value="RTL1-rel"/>
</dbReference>
<proteinExistence type="predicted"/>
<dbReference type="EMBL" id="BQNB010010826">
    <property type="protein sequence ID" value="GJS82460.1"/>
    <property type="molecule type" value="Genomic_DNA"/>
</dbReference>
<accession>A0ABQ4YY53</accession>
<evidence type="ECO:0000256" key="1">
    <source>
        <dbReference type="SAM" id="MobiDB-lite"/>
    </source>
</evidence>
<reference evidence="2" key="2">
    <citation type="submission" date="2022-01" db="EMBL/GenBank/DDBJ databases">
        <authorList>
            <person name="Yamashiro T."/>
            <person name="Shiraishi A."/>
            <person name="Satake H."/>
            <person name="Nakayama K."/>
        </authorList>
    </citation>
    <scope>NUCLEOTIDE SEQUENCE</scope>
</reference>
<dbReference type="Proteomes" id="UP001151760">
    <property type="component" value="Unassembled WGS sequence"/>
</dbReference>
<keyword evidence="2" id="KW-0695">RNA-directed DNA polymerase</keyword>